<evidence type="ECO:0000313" key="2">
    <source>
        <dbReference type="EMBL" id="RIA96376.1"/>
    </source>
</evidence>
<keyword evidence="3" id="KW-1185">Reference proteome</keyword>
<gene>
    <name evidence="2" type="ORF">C1645_733272</name>
</gene>
<dbReference type="EMBL" id="QKYT01000045">
    <property type="protein sequence ID" value="RIA96376.1"/>
    <property type="molecule type" value="Genomic_DNA"/>
</dbReference>
<dbReference type="Gene3D" id="3.40.50.150">
    <property type="entry name" value="Vaccinia Virus protein VP39"/>
    <property type="match status" value="1"/>
</dbReference>
<dbReference type="GO" id="GO:0032259">
    <property type="term" value="P:methylation"/>
    <property type="evidence" value="ECO:0007669"/>
    <property type="project" value="UniProtKB-KW"/>
</dbReference>
<organism evidence="2 3">
    <name type="scientific">Glomus cerebriforme</name>
    <dbReference type="NCBI Taxonomy" id="658196"/>
    <lineage>
        <taxon>Eukaryota</taxon>
        <taxon>Fungi</taxon>
        <taxon>Fungi incertae sedis</taxon>
        <taxon>Mucoromycota</taxon>
        <taxon>Glomeromycotina</taxon>
        <taxon>Glomeromycetes</taxon>
        <taxon>Glomerales</taxon>
        <taxon>Glomeraceae</taxon>
        <taxon>Glomus</taxon>
    </lineage>
</organism>
<dbReference type="CDD" id="cd02440">
    <property type="entry name" value="AdoMet_MTases"/>
    <property type="match status" value="1"/>
</dbReference>
<dbReference type="AlphaFoldDB" id="A0A397THI3"/>
<sequence length="344" mass="39814">MAGVNSQSTLHHWLNYSQKKLLDFRPLHKHYSRRIIPSTCIPFTDLKKHLFELPPKSLPFAVLEPYDNVGITQKLLIEQGWNVPWIFVEGEELWEVCRGLGILEEINDNSEHSNRFRWILFQPSPFLVKTIDYIEESLKQLSSNHIVNCLDVACGNGRDVAWLSSRQTVDWRVTAVDAMPEALDRTRQLVSGLGGLFKIQTVHAKIMADGSVKKYQESSHKTSILKDCDNISELRAKLDNIAENGIDFLNKKFDLVISIRFLRREFLSNMANLVKPRGFLLISTFVNDRKHTYKNPRSNSHRLELGELANKFRKEFEIIKDEVELIEDGRPINSFLARKKENKE</sequence>
<name>A0A397THI3_9GLOM</name>
<dbReference type="Proteomes" id="UP000265703">
    <property type="component" value="Unassembled WGS sequence"/>
</dbReference>
<accession>A0A397THI3</accession>
<dbReference type="Pfam" id="PF13649">
    <property type="entry name" value="Methyltransf_25"/>
    <property type="match status" value="1"/>
</dbReference>
<protein>
    <submittedName>
        <fullName evidence="2">S-adenosyl-L-methionine-dependent methyltransferase</fullName>
    </submittedName>
</protein>
<evidence type="ECO:0000313" key="3">
    <source>
        <dbReference type="Proteomes" id="UP000265703"/>
    </source>
</evidence>
<proteinExistence type="predicted"/>
<dbReference type="InterPro" id="IPR041698">
    <property type="entry name" value="Methyltransf_25"/>
</dbReference>
<keyword evidence="2" id="KW-0489">Methyltransferase</keyword>
<evidence type="ECO:0000259" key="1">
    <source>
        <dbReference type="Pfam" id="PF13649"/>
    </source>
</evidence>
<dbReference type="InterPro" id="IPR029063">
    <property type="entry name" value="SAM-dependent_MTases_sf"/>
</dbReference>
<keyword evidence="2" id="KW-0808">Transferase</keyword>
<dbReference type="GO" id="GO:0008168">
    <property type="term" value="F:methyltransferase activity"/>
    <property type="evidence" value="ECO:0007669"/>
    <property type="project" value="UniProtKB-KW"/>
</dbReference>
<dbReference type="OrthoDB" id="74240at2759"/>
<feature type="domain" description="Methyltransferase" evidence="1">
    <location>
        <begin position="150"/>
        <end position="206"/>
    </location>
</feature>
<comment type="caution">
    <text evidence="2">The sequence shown here is derived from an EMBL/GenBank/DDBJ whole genome shotgun (WGS) entry which is preliminary data.</text>
</comment>
<dbReference type="SUPFAM" id="SSF53335">
    <property type="entry name" value="S-adenosyl-L-methionine-dependent methyltransferases"/>
    <property type="match status" value="1"/>
</dbReference>
<reference evidence="2 3" key="1">
    <citation type="submission" date="2018-06" db="EMBL/GenBank/DDBJ databases">
        <title>Comparative genomics reveals the genomic features of Rhizophagus irregularis, R. cerebriforme, R. diaphanum and Gigaspora rosea, and their symbiotic lifestyle signature.</title>
        <authorList>
            <person name="Morin E."/>
            <person name="San Clemente H."/>
            <person name="Chen E.C.H."/>
            <person name="De La Providencia I."/>
            <person name="Hainaut M."/>
            <person name="Kuo A."/>
            <person name="Kohler A."/>
            <person name="Murat C."/>
            <person name="Tang N."/>
            <person name="Roy S."/>
            <person name="Loubradou J."/>
            <person name="Henrissat B."/>
            <person name="Grigoriev I.V."/>
            <person name="Corradi N."/>
            <person name="Roux C."/>
            <person name="Martin F.M."/>
        </authorList>
    </citation>
    <scope>NUCLEOTIDE SEQUENCE [LARGE SCALE GENOMIC DNA]</scope>
    <source>
        <strain evidence="2 3">DAOM 227022</strain>
    </source>
</reference>